<keyword evidence="7 11" id="KW-0472">Membrane</keyword>
<evidence type="ECO:0000256" key="1">
    <source>
        <dbReference type="ARBA" id="ARBA00004651"/>
    </source>
</evidence>
<dbReference type="AlphaFoldDB" id="A0A9D2KW43"/>
<dbReference type="PANTHER" id="PTHR28259">
    <property type="entry name" value="FLUORIDE EXPORT PROTEIN 1-RELATED"/>
    <property type="match status" value="1"/>
</dbReference>
<dbReference type="EMBL" id="DWZI01000035">
    <property type="protein sequence ID" value="HJA85834.1"/>
    <property type="molecule type" value="Genomic_DNA"/>
</dbReference>
<keyword evidence="4 11" id="KW-0812">Transmembrane</keyword>
<gene>
    <name evidence="11 12" type="primary">crcB</name>
    <name evidence="11" type="synonym">fluC</name>
    <name evidence="12" type="ORF">H9950_06535</name>
</gene>
<keyword evidence="3" id="KW-0997">Cell inner membrane</keyword>
<evidence type="ECO:0000256" key="5">
    <source>
        <dbReference type="ARBA" id="ARBA00022989"/>
    </source>
</evidence>
<keyword evidence="11" id="KW-0479">Metal-binding</keyword>
<evidence type="ECO:0000256" key="10">
    <source>
        <dbReference type="ARBA" id="ARBA00035585"/>
    </source>
</evidence>
<dbReference type="PANTHER" id="PTHR28259:SF1">
    <property type="entry name" value="FLUORIDE EXPORT PROTEIN 1-RELATED"/>
    <property type="match status" value="1"/>
</dbReference>
<dbReference type="GO" id="GO:0062054">
    <property type="term" value="F:fluoride channel activity"/>
    <property type="evidence" value="ECO:0007669"/>
    <property type="project" value="UniProtKB-UniRule"/>
</dbReference>
<name>A0A9D2KW43_9BACE</name>
<accession>A0A9D2KW43</accession>
<dbReference type="GO" id="GO:0005886">
    <property type="term" value="C:plasma membrane"/>
    <property type="evidence" value="ECO:0007669"/>
    <property type="project" value="UniProtKB-SubCell"/>
</dbReference>
<keyword evidence="2 11" id="KW-1003">Cell membrane</keyword>
<dbReference type="GO" id="GO:0046872">
    <property type="term" value="F:metal ion binding"/>
    <property type="evidence" value="ECO:0007669"/>
    <property type="project" value="UniProtKB-KW"/>
</dbReference>
<keyword evidence="6 11" id="KW-0406">Ion transport</keyword>
<keyword evidence="5 11" id="KW-1133">Transmembrane helix</keyword>
<comment type="subcellular location">
    <subcellularLocation>
        <location evidence="1 11">Cell membrane</location>
        <topology evidence="1 11">Multi-pass membrane protein</topology>
    </subcellularLocation>
</comment>
<evidence type="ECO:0000256" key="8">
    <source>
        <dbReference type="ARBA" id="ARBA00023303"/>
    </source>
</evidence>
<feature type="binding site" evidence="11">
    <location>
        <position position="79"/>
    </location>
    <ligand>
        <name>Na(+)</name>
        <dbReference type="ChEBI" id="CHEBI:29101"/>
        <note>structural</note>
    </ligand>
</feature>
<comment type="function">
    <text evidence="11">Fluoride-specific ion channel. Important for reducing fluoride concentration in the cell, thus reducing its toxicity.</text>
</comment>
<dbReference type="Pfam" id="PF02537">
    <property type="entry name" value="CRCB"/>
    <property type="match status" value="1"/>
</dbReference>
<evidence type="ECO:0000313" key="13">
    <source>
        <dbReference type="Proteomes" id="UP000823862"/>
    </source>
</evidence>
<feature type="transmembrane region" description="Helical" evidence="11">
    <location>
        <begin position="68"/>
        <end position="84"/>
    </location>
</feature>
<evidence type="ECO:0000313" key="12">
    <source>
        <dbReference type="EMBL" id="HJA85834.1"/>
    </source>
</evidence>
<evidence type="ECO:0000256" key="7">
    <source>
        <dbReference type="ARBA" id="ARBA00023136"/>
    </source>
</evidence>
<keyword evidence="8 11" id="KW-0407">Ion channel</keyword>
<comment type="caution">
    <text evidence="12">The sequence shown here is derived from an EMBL/GenBank/DDBJ whole genome shotgun (WGS) entry which is preliminary data.</text>
</comment>
<comment type="similarity">
    <text evidence="9 11">Belongs to the fluoride channel Fluc/FEX (TC 1.A.43) family.</text>
</comment>
<evidence type="ECO:0000256" key="3">
    <source>
        <dbReference type="ARBA" id="ARBA00022519"/>
    </source>
</evidence>
<evidence type="ECO:0000256" key="4">
    <source>
        <dbReference type="ARBA" id="ARBA00022692"/>
    </source>
</evidence>
<evidence type="ECO:0000256" key="9">
    <source>
        <dbReference type="ARBA" id="ARBA00035120"/>
    </source>
</evidence>
<protein>
    <recommendedName>
        <fullName evidence="11">Fluoride-specific ion channel FluC</fullName>
    </recommendedName>
</protein>
<dbReference type="Proteomes" id="UP000823862">
    <property type="component" value="Unassembled WGS sequence"/>
</dbReference>
<evidence type="ECO:0000256" key="2">
    <source>
        <dbReference type="ARBA" id="ARBA00022475"/>
    </source>
</evidence>
<dbReference type="GO" id="GO:0140114">
    <property type="term" value="P:cellular detoxification of fluoride"/>
    <property type="evidence" value="ECO:0007669"/>
    <property type="project" value="UniProtKB-UniRule"/>
</dbReference>
<dbReference type="NCBIfam" id="TIGR00494">
    <property type="entry name" value="crcB"/>
    <property type="match status" value="1"/>
</dbReference>
<reference evidence="12" key="1">
    <citation type="journal article" date="2021" name="PeerJ">
        <title>Extensive microbial diversity within the chicken gut microbiome revealed by metagenomics and culture.</title>
        <authorList>
            <person name="Gilroy R."/>
            <person name="Ravi A."/>
            <person name="Getino M."/>
            <person name="Pursley I."/>
            <person name="Horton D.L."/>
            <person name="Alikhan N.F."/>
            <person name="Baker D."/>
            <person name="Gharbi K."/>
            <person name="Hall N."/>
            <person name="Watson M."/>
            <person name="Adriaenssens E.M."/>
            <person name="Foster-Nyarko E."/>
            <person name="Jarju S."/>
            <person name="Secka A."/>
            <person name="Antonio M."/>
            <person name="Oren A."/>
            <person name="Chaudhuri R.R."/>
            <person name="La Ragione R."/>
            <person name="Hildebrand F."/>
            <person name="Pallen M.J."/>
        </authorList>
    </citation>
    <scope>NUCLEOTIDE SEQUENCE</scope>
    <source>
        <strain evidence="12">ChiHjej12B11-9795</strain>
    </source>
</reference>
<proteinExistence type="inferred from homology"/>
<evidence type="ECO:0000256" key="11">
    <source>
        <dbReference type="HAMAP-Rule" id="MF_00454"/>
    </source>
</evidence>
<dbReference type="InterPro" id="IPR003691">
    <property type="entry name" value="FluC"/>
</dbReference>
<comment type="activity regulation">
    <text evidence="11">Na(+) is not transported, but it plays an essential structural role and its presence is essential for fluoride channel function.</text>
</comment>
<reference evidence="12" key="2">
    <citation type="submission" date="2021-04" db="EMBL/GenBank/DDBJ databases">
        <authorList>
            <person name="Gilroy R."/>
        </authorList>
    </citation>
    <scope>NUCLEOTIDE SEQUENCE</scope>
    <source>
        <strain evidence="12">ChiHjej12B11-9795</strain>
    </source>
</reference>
<sequence>MTKTLLLIFLGGGTGSLFRYGVQLLLHQRITPFLFPWATLSVNIAGSFLIGLFYAWSARFNFSDETRLLLTTGLCGGFTTFSTFSHESLDMLKQGFYGSFALYLCASVILGIGAAFAGGWIGK</sequence>
<feature type="binding site" evidence="11">
    <location>
        <position position="76"/>
    </location>
    <ligand>
        <name>Na(+)</name>
        <dbReference type="ChEBI" id="CHEBI:29101"/>
        <note>structural</note>
    </ligand>
</feature>
<comment type="catalytic activity">
    <reaction evidence="10">
        <text>fluoride(in) = fluoride(out)</text>
        <dbReference type="Rhea" id="RHEA:76159"/>
        <dbReference type="ChEBI" id="CHEBI:17051"/>
    </reaction>
    <physiologicalReaction direction="left-to-right" evidence="10">
        <dbReference type="Rhea" id="RHEA:76160"/>
    </physiologicalReaction>
</comment>
<dbReference type="HAMAP" id="MF_00454">
    <property type="entry name" value="FluC"/>
    <property type="match status" value="1"/>
</dbReference>
<feature type="transmembrane region" description="Helical" evidence="11">
    <location>
        <begin position="35"/>
        <end position="56"/>
    </location>
</feature>
<keyword evidence="11" id="KW-0915">Sodium</keyword>
<keyword evidence="11" id="KW-0813">Transport</keyword>
<organism evidence="12 13">
    <name type="scientific">Candidatus Bacteroides avicola</name>
    <dbReference type="NCBI Taxonomy" id="2838468"/>
    <lineage>
        <taxon>Bacteria</taxon>
        <taxon>Pseudomonadati</taxon>
        <taxon>Bacteroidota</taxon>
        <taxon>Bacteroidia</taxon>
        <taxon>Bacteroidales</taxon>
        <taxon>Bacteroidaceae</taxon>
        <taxon>Bacteroides</taxon>
    </lineage>
</organism>
<evidence type="ECO:0000256" key="6">
    <source>
        <dbReference type="ARBA" id="ARBA00023065"/>
    </source>
</evidence>
<feature type="transmembrane region" description="Helical" evidence="11">
    <location>
        <begin position="96"/>
        <end position="121"/>
    </location>
</feature>